<keyword evidence="1" id="KW-1133">Transmembrane helix</keyword>
<gene>
    <name evidence="2" type="primary">Dvir\GJ25636</name>
    <name evidence="2" type="ORF">Dvir_GJ25636</name>
</gene>
<name>A0A0Q9WHX9_DROVI</name>
<organism evidence="2 3">
    <name type="scientific">Drosophila virilis</name>
    <name type="common">Fruit fly</name>
    <dbReference type="NCBI Taxonomy" id="7244"/>
    <lineage>
        <taxon>Eukaryota</taxon>
        <taxon>Metazoa</taxon>
        <taxon>Ecdysozoa</taxon>
        <taxon>Arthropoda</taxon>
        <taxon>Hexapoda</taxon>
        <taxon>Insecta</taxon>
        <taxon>Pterygota</taxon>
        <taxon>Neoptera</taxon>
        <taxon>Endopterygota</taxon>
        <taxon>Diptera</taxon>
        <taxon>Brachycera</taxon>
        <taxon>Muscomorpha</taxon>
        <taxon>Ephydroidea</taxon>
        <taxon>Drosophilidae</taxon>
        <taxon>Drosophila</taxon>
    </lineage>
</organism>
<dbReference type="EMBL" id="CH940657">
    <property type="protein sequence ID" value="KRF80927.1"/>
    <property type="molecule type" value="Genomic_DNA"/>
</dbReference>
<protein>
    <submittedName>
        <fullName evidence="2">Uncharacterized protein</fullName>
    </submittedName>
</protein>
<evidence type="ECO:0000313" key="3">
    <source>
        <dbReference type="Proteomes" id="UP000008792"/>
    </source>
</evidence>
<dbReference type="AlphaFoldDB" id="A0A0Q9WHX9"/>
<accession>A0A0Q9WHX9</accession>
<sequence>MYFGWQHCTTNQLSRAFVLLMCLSINNVAMIVSLRKCSTCLLGSGLGLDIYHQVVLAIIPSSRCTTSRASRATCVSPCAYVVIFGLTHPGIRRLRSAYVSVGLHVLSPFANGLHIIALFSCRSCGPRQRTAGATVETPIPTLDDLHEFTTPGKHFMATFADDVTIFYSAH</sequence>
<keyword evidence="1" id="KW-0812">Transmembrane</keyword>
<dbReference type="Proteomes" id="UP000008792">
    <property type="component" value="Unassembled WGS sequence"/>
</dbReference>
<keyword evidence="3" id="KW-1185">Reference proteome</keyword>
<evidence type="ECO:0000256" key="1">
    <source>
        <dbReference type="SAM" id="Phobius"/>
    </source>
</evidence>
<evidence type="ECO:0000313" key="2">
    <source>
        <dbReference type="EMBL" id="KRF80927.1"/>
    </source>
</evidence>
<reference evidence="2 3" key="1">
    <citation type="journal article" date="2007" name="Nature">
        <title>Evolution of genes and genomes on the Drosophila phylogeny.</title>
        <authorList>
            <consortium name="Drosophila 12 Genomes Consortium"/>
            <person name="Clark A.G."/>
            <person name="Eisen M.B."/>
            <person name="Smith D.R."/>
            <person name="Bergman C.M."/>
            <person name="Oliver B."/>
            <person name="Markow T.A."/>
            <person name="Kaufman T.C."/>
            <person name="Kellis M."/>
            <person name="Gelbart W."/>
            <person name="Iyer V.N."/>
            <person name="Pollard D.A."/>
            <person name="Sackton T.B."/>
            <person name="Larracuente A.M."/>
            <person name="Singh N.D."/>
            <person name="Abad J.P."/>
            <person name="Abt D.N."/>
            <person name="Adryan B."/>
            <person name="Aguade M."/>
            <person name="Akashi H."/>
            <person name="Anderson W.W."/>
            <person name="Aquadro C.F."/>
            <person name="Ardell D.H."/>
            <person name="Arguello R."/>
            <person name="Artieri C.G."/>
            <person name="Barbash D.A."/>
            <person name="Barker D."/>
            <person name="Barsanti P."/>
            <person name="Batterham P."/>
            <person name="Batzoglou S."/>
            <person name="Begun D."/>
            <person name="Bhutkar A."/>
            <person name="Blanco E."/>
            <person name="Bosak S.A."/>
            <person name="Bradley R.K."/>
            <person name="Brand A.D."/>
            <person name="Brent M.R."/>
            <person name="Brooks A.N."/>
            <person name="Brown R.H."/>
            <person name="Butlin R.K."/>
            <person name="Caggese C."/>
            <person name="Calvi B.R."/>
            <person name="Bernardo de Carvalho A."/>
            <person name="Caspi A."/>
            <person name="Castrezana S."/>
            <person name="Celniker S.E."/>
            <person name="Chang J.L."/>
            <person name="Chapple C."/>
            <person name="Chatterji S."/>
            <person name="Chinwalla A."/>
            <person name="Civetta A."/>
            <person name="Clifton S.W."/>
            <person name="Comeron J.M."/>
            <person name="Costello J.C."/>
            <person name="Coyne J.A."/>
            <person name="Daub J."/>
            <person name="David R.G."/>
            <person name="Delcher A.L."/>
            <person name="Delehaunty K."/>
            <person name="Do C.B."/>
            <person name="Ebling H."/>
            <person name="Edwards K."/>
            <person name="Eickbush T."/>
            <person name="Evans J.D."/>
            <person name="Filipski A."/>
            <person name="Findeiss S."/>
            <person name="Freyhult E."/>
            <person name="Fulton L."/>
            <person name="Fulton R."/>
            <person name="Garcia A.C."/>
            <person name="Gardiner A."/>
            <person name="Garfield D.A."/>
            <person name="Garvin B.E."/>
            <person name="Gibson G."/>
            <person name="Gilbert D."/>
            <person name="Gnerre S."/>
            <person name="Godfrey J."/>
            <person name="Good R."/>
            <person name="Gotea V."/>
            <person name="Gravely B."/>
            <person name="Greenberg A.J."/>
            <person name="Griffiths-Jones S."/>
            <person name="Gross S."/>
            <person name="Guigo R."/>
            <person name="Gustafson E.A."/>
            <person name="Haerty W."/>
            <person name="Hahn M.W."/>
            <person name="Halligan D.L."/>
            <person name="Halpern A.L."/>
            <person name="Halter G.M."/>
            <person name="Han M.V."/>
            <person name="Heger A."/>
            <person name="Hillier L."/>
            <person name="Hinrichs A.S."/>
            <person name="Holmes I."/>
            <person name="Hoskins R.A."/>
            <person name="Hubisz M.J."/>
            <person name="Hultmark D."/>
            <person name="Huntley M.A."/>
            <person name="Jaffe D.B."/>
            <person name="Jagadeeshan S."/>
            <person name="Jeck W.R."/>
            <person name="Johnson J."/>
            <person name="Jones C.D."/>
            <person name="Jordan W.C."/>
            <person name="Karpen G.H."/>
            <person name="Kataoka E."/>
            <person name="Keightley P.D."/>
            <person name="Kheradpour P."/>
            <person name="Kirkness E.F."/>
            <person name="Koerich L.B."/>
            <person name="Kristiansen K."/>
            <person name="Kudrna D."/>
            <person name="Kulathinal R.J."/>
            <person name="Kumar S."/>
            <person name="Kwok R."/>
            <person name="Lander E."/>
            <person name="Langley C.H."/>
            <person name="Lapoint R."/>
            <person name="Lazzaro B.P."/>
            <person name="Lee S.J."/>
            <person name="Levesque L."/>
            <person name="Li R."/>
            <person name="Lin C.F."/>
            <person name="Lin M.F."/>
            <person name="Lindblad-Toh K."/>
            <person name="Llopart A."/>
            <person name="Long M."/>
            <person name="Low L."/>
            <person name="Lozovsky E."/>
            <person name="Lu J."/>
            <person name="Luo M."/>
            <person name="Machado C.A."/>
            <person name="Makalowski W."/>
            <person name="Marzo M."/>
            <person name="Matsuda M."/>
            <person name="Matzkin L."/>
            <person name="McAllister B."/>
            <person name="McBride C.S."/>
            <person name="McKernan B."/>
            <person name="McKernan K."/>
            <person name="Mendez-Lago M."/>
            <person name="Minx P."/>
            <person name="Mollenhauer M.U."/>
            <person name="Montooth K."/>
            <person name="Mount S.M."/>
            <person name="Mu X."/>
            <person name="Myers E."/>
            <person name="Negre B."/>
            <person name="Newfeld S."/>
            <person name="Nielsen R."/>
            <person name="Noor M.A."/>
            <person name="O'Grady P."/>
            <person name="Pachter L."/>
            <person name="Papaceit M."/>
            <person name="Parisi M.J."/>
            <person name="Parisi M."/>
            <person name="Parts L."/>
            <person name="Pedersen J.S."/>
            <person name="Pesole G."/>
            <person name="Phillippy A.M."/>
            <person name="Ponting C.P."/>
            <person name="Pop M."/>
            <person name="Porcelli D."/>
            <person name="Powell J.R."/>
            <person name="Prohaska S."/>
            <person name="Pruitt K."/>
            <person name="Puig M."/>
            <person name="Quesneville H."/>
            <person name="Ram K.R."/>
            <person name="Rand D."/>
            <person name="Rasmussen M.D."/>
            <person name="Reed L.K."/>
            <person name="Reenan R."/>
            <person name="Reily A."/>
            <person name="Remington K.A."/>
            <person name="Rieger T.T."/>
            <person name="Ritchie M.G."/>
            <person name="Robin C."/>
            <person name="Rogers Y.H."/>
            <person name="Rohde C."/>
            <person name="Rozas J."/>
            <person name="Rubenfield M.J."/>
            <person name="Ruiz A."/>
            <person name="Russo S."/>
            <person name="Salzberg S.L."/>
            <person name="Sanchez-Gracia A."/>
            <person name="Saranga D.J."/>
            <person name="Sato H."/>
            <person name="Schaeffer S.W."/>
            <person name="Schatz M.C."/>
            <person name="Schlenke T."/>
            <person name="Schwartz R."/>
            <person name="Segarra C."/>
            <person name="Singh R.S."/>
            <person name="Sirot L."/>
            <person name="Sirota M."/>
            <person name="Sisneros N.B."/>
            <person name="Smith C.D."/>
            <person name="Smith T.F."/>
            <person name="Spieth J."/>
            <person name="Stage D.E."/>
            <person name="Stark A."/>
            <person name="Stephan W."/>
            <person name="Strausberg R.L."/>
            <person name="Strempel S."/>
            <person name="Sturgill D."/>
            <person name="Sutton G."/>
            <person name="Sutton G.G."/>
            <person name="Tao W."/>
            <person name="Teichmann S."/>
            <person name="Tobari Y.N."/>
            <person name="Tomimura Y."/>
            <person name="Tsolas J.M."/>
            <person name="Valente V.L."/>
            <person name="Venter E."/>
            <person name="Venter J.C."/>
            <person name="Vicario S."/>
            <person name="Vieira F.G."/>
            <person name="Vilella A.J."/>
            <person name="Villasante A."/>
            <person name="Walenz B."/>
            <person name="Wang J."/>
            <person name="Wasserman M."/>
            <person name="Watts T."/>
            <person name="Wilson D."/>
            <person name="Wilson R.K."/>
            <person name="Wing R.A."/>
            <person name="Wolfner M.F."/>
            <person name="Wong A."/>
            <person name="Wong G.K."/>
            <person name="Wu C.I."/>
            <person name="Wu G."/>
            <person name="Yamamoto D."/>
            <person name="Yang H.P."/>
            <person name="Yang S.P."/>
            <person name="Yorke J.A."/>
            <person name="Yoshida K."/>
            <person name="Zdobnov E."/>
            <person name="Zhang P."/>
            <person name="Zhang Y."/>
            <person name="Zimin A.V."/>
            <person name="Baldwin J."/>
            <person name="Abdouelleil A."/>
            <person name="Abdulkadir J."/>
            <person name="Abebe A."/>
            <person name="Abera B."/>
            <person name="Abreu J."/>
            <person name="Acer S.C."/>
            <person name="Aftuck L."/>
            <person name="Alexander A."/>
            <person name="An P."/>
            <person name="Anderson E."/>
            <person name="Anderson S."/>
            <person name="Arachi H."/>
            <person name="Azer M."/>
            <person name="Bachantsang P."/>
            <person name="Barry A."/>
            <person name="Bayul T."/>
            <person name="Berlin A."/>
            <person name="Bessette D."/>
            <person name="Bloom T."/>
            <person name="Blye J."/>
            <person name="Boguslavskiy L."/>
            <person name="Bonnet C."/>
            <person name="Boukhgalter B."/>
            <person name="Bourzgui I."/>
            <person name="Brown A."/>
            <person name="Cahill P."/>
            <person name="Channer S."/>
            <person name="Cheshatsang Y."/>
            <person name="Chuda L."/>
            <person name="Citroen M."/>
            <person name="Collymore A."/>
            <person name="Cooke P."/>
            <person name="Costello M."/>
            <person name="D'Aco K."/>
            <person name="Daza R."/>
            <person name="De Haan G."/>
            <person name="DeGray S."/>
            <person name="DeMaso C."/>
            <person name="Dhargay N."/>
            <person name="Dooley K."/>
            <person name="Dooley E."/>
            <person name="Doricent M."/>
            <person name="Dorje P."/>
            <person name="Dorjee K."/>
            <person name="Dupes A."/>
            <person name="Elong R."/>
            <person name="Falk J."/>
            <person name="Farina A."/>
            <person name="Faro S."/>
            <person name="Ferguson D."/>
            <person name="Fisher S."/>
            <person name="Foley C.D."/>
            <person name="Franke A."/>
            <person name="Friedrich D."/>
            <person name="Gadbois L."/>
            <person name="Gearin G."/>
            <person name="Gearin C.R."/>
            <person name="Giannoukos G."/>
            <person name="Goode T."/>
            <person name="Graham J."/>
            <person name="Grandbois E."/>
            <person name="Grewal S."/>
            <person name="Gyaltsen K."/>
            <person name="Hafez N."/>
            <person name="Hagos B."/>
            <person name="Hall J."/>
            <person name="Henson C."/>
            <person name="Hollinger A."/>
            <person name="Honan T."/>
            <person name="Huard M.D."/>
            <person name="Hughes L."/>
            <person name="Hurhula B."/>
            <person name="Husby M.E."/>
            <person name="Kamat A."/>
            <person name="Kanga B."/>
            <person name="Kashin S."/>
            <person name="Khazanovich D."/>
            <person name="Kisner P."/>
            <person name="Lance K."/>
            <person name="Lara M."/>
            <person name="Lee W."/>
            <person name="Lennon N."/>
            <person name="Letendre F."/>
            <person name="LeVine R."/>
            <person name="Lipovsky A."/>
            <person name="Liu X."/>
            <person name="Liu J."/>
            <person name="Liu S."/>
            <person name="Lokyitsang T."/>
            <person name="Lokyitsang Y."/>
            <person name="Lubonja R."/>
            <person name="Lui A."/>
            <person name="MacDonald P."/>
            <person name="Magnisalis V."/>
            <person name="Maru K."/>
            <person name="Matthews C."/>
            <person name="McCusker W."/>
            <person name="McDonough S."/>
            <person name="Mehta T."/>
            <person name="Meldrim J."/>
            <person name="Meneus L."/>
            <person name="Mihai O."/>
            <person name="Mihalev A."/>
            <person name="Mihova T."/>
            <person name="Mittelman R."/>
            <person name="Mlenga V."/>
            <person name="Montmayeur A."/>
            <person name="Mulrain L."/>
            <person name="Navidi A."/>
            <person name="Naylor J."/>
            <person name="Negash T."/>
            <person name="Nguyen T."/>
            <person name="Nguyen N."/>
            <person name="Nicol R."/>
            <person name="Norbu C."/>
            <person name="Norbu N."/>
            <person name="Novod N."/>
            <person name="O'Neill B."/>
            <person name="Osman S."/>
            <person name="Markiewicz E."/>
            <person name="Oyono O.L."/>
            <person name="Patti C."/>
            <person name="Phunkhang P."/>
            <person name="Pierre F."/>
            <person name="Priest M."/>
            <person name="Raghuraman S."/>
            <person name="Rege F."/>
            <person name="Reyes R."/>
            <person name="Rise C."/>
            <person name="Rogov P."/>
            <person name="Ross K."/>
            <person name="Ryan E."/>
            <person name="Settipalli S."/>
            <person name="Shea T."/>
            <person name="Sherpa N."/>
            <person name="Shi L."/>
            <person name="Shih D."/>
            <person name="Sparrow T."/>
            <person name="Spaulding J."/>
            <person name="Stalker J."/>
            <person name="Stange-Thomann N."/>
            <person name="Stavropoulos S."/>
            <person name="Stone C."/>
            <person name="Strader C."/>
            <person name="Tesfaye S."/>
            <person name="Thomson T."/>
            <person name="Thoulutsang Y."/>
            <person name="Thoulutsang D."/>
            <person name="Topham K."/>
            <person name="Topping I."/>
            <person name="Tsamla T."/>
            <person name="Vassiliev H."/>
            <person name="Vo A."/>
            <person name="Wangchuk T."/>
            <person name="Wangdi T."/>
            <person name="Weiand M."/>
            <person name="Wilkinson J."/>
            <person name="Wilson A."/>
            <person name="Yadav S."/>
            <person name="Young G."/>
            <person name="Yu Q."/>
            <person name="Zembek L."/>
            <person name="Zhong D."/>
            <person name="Zimmer A."/>
            <person name="Zwirko Z."/>
            <person name="Jaffe D.B."/>
            <person name="Alvarez P."/>
            <person name="Brockman W."/>
            <person name="Butler J."/>
            <person name="Chin C."/>
            <person name="Gnerre S."/>
            <person name="Grabherr M."/>
            <person name="Kleber M."/>
            <person name="Mauceli E."/>
            <person name="MacCallum I."/>
        </authorList>
    </citation>
    <scope>NUCLEOTIDE SEQUENCE [LARGE SCALE GENOMIC DNA]</scope>
    <source>
        <strain evidence="3">Tucson 15010-1051.87</strain>
    </source>
</reference>
<feature type="transmembrane region" description="Helical" evidence="1">
    <location>
        <begin position="12"/>
        <end position="34"/>
    </location>
</feature>
<proteinExistence type="predicted"/>
<dbReference type="InParanoid" id="A0A0Q9WHX9"/>
<keyword evidence="1" id="KW-0472">Membrane</keyword>